<dbReference type="SUPFAM" id="SSF53335">
    <property type="entry name" value="S-adenosyl-L-methionine-dependent methyltransferases"/>
    <property type="match status" value="1"/>
</dbReference>
<comment type="caution">
    <text evidence="5">Lacks conserved residue(s) required for the propagation of feature annotation.</text>
</comment>
<dbReference type="InterPro" id="IPR025714">
    <property type="entry name" value="Methyltranfer_dom"/>
</dbReference>
<comment type="function">
    <text evidence="5">Methylates the class 1 translation termination release factors RF1/PrfA and RF2/PrfB on the glutamine residue of the universally conserved GGQ motif.</text>
</comment>
<dbReference type="FunFam" id="3.40.50.150:FF:000053">
    <property type="entry name" value="Release factor glutamine methyltransferase"/>
    <property type="match status" value="1"/>
</dbReference>
<dbReference type="InterPro" id="IPR050320">
    <property type="entry name" value="N5-glutamine_MTase"/>
</dbReference>
<evidence type="ECO:0000256" key="1">
    <source>
        <dbReference type="ARBA" id="ARBA00022603"/>
    </source>
</evidence>
<feature type="compositionally biased region" description="Basic and acidic residues" evidence="6">
    <location>
        <begin position="279"/>
        <end position="296"/>
    </location>
</feature>
<keyword evidence="3 5" id="KW-0949">S-adenosyl-L-methionine</keyword>
<protein>
    <recommendedName>
        <fullName evidence="5">Release factor glutamine methyltransferase</fullName>
        <shortName evidence="5">RF MTase</shortName>
        <ecNumber evidence="5">2.1.1.297</ecNumber>
    </recommendedName>
    <alternativeName>
        <fullName evidence="5">N5-glutamine methyltransferase PrmC</fullName>
    </alternativeName>
    <alternativeName>
        <fullName evidence="5">Protein-(glutamine-N5) MTase PrmC</fullName>
    </alternativeName>
    <alternativeName>
        <fullName evidence="5">Protein-glutamine N-methyltransferase PrmC</fullName>
    </alternativeName>
</protein>
<dbReference type="Pfam" id="PF13847">
    <property type="entry name" value="Methyltransf_31"/>
    <property type="match status" value="1"/>
</dbReference>
<keyword evidence="1 5" id="KW-0489">Methyltransferase</keyword>
<dbReference type="KEGG" id="kuy:FY550_10275"/>
<evidence type="ECO:0000256" key="4">
    <source>
        <dbReference type="ARBA" id="ARBA00048391"/>
    </source>
</evidence>
<dbReference type="GO" id="GO:0032259">
    <property type="term" value="P:methylation"/>
    <property type="evidence" value="ECO:0007669"/>
    <property type="project" value="UniProtKB-KW"/>
</dbReference>
<organism evidence="9 10">
    <name type="scientific">Kushneria phosphatilytica</name>
    <dbReference type="NCBI Taxonomy" id="657387"/>
    <lineage>
        <taxon>Bacteria</taxon>
        <taxon>Pseudomonadati</taxon>
        <taxon>Pseudomonadota</taxon>
        <taxon>Gammaproteobacteria</taxon>
        <taxon>Oceanospirillales</taxon>
        <taxon>Halomonadaceae</taxon>
        <taxon>Kushneria</taxon>
    </lineage>
</organism>
<dbReference type="GO" id="GO:0003676">
    <property type="term" value="F:nucleic acid binding"/>
    <property type="evidence" value="ECO:0007669"/>
    <property type="project" value="InterPro"/>
</dbReference>
<dbReference type="InterPro" id="IPR019874">
    <property type="entry name" value="RF_methyltr_PrmC"/>
</dbReference>
<feature type="binding site" evidence="5">
    <location>
        <position position="142"/>
    </location>
    <ligand>
        <name>S-adenosyl-L-methionine</name>
        <dbReference type="ChEBI" id="CHEBI:59789"/>
    </ligand>
</feature>
<dbReference type="PANTHER" id="PTHR18895:SF74">
    <property type="entry name" value="MTRF1L RELEASE FACTOR GLUTAMINE METHYLTRANSFERASE"/>
    <property type="match status" value="1"/>
</dbReference>
<evidence type="ECO:0000313" key="9">
    <source>
        <dbReference type="EMBL" id="QEL12825.1"/>
    </source>
</evidence>
<feature type="binding site" evidence="5">
    <location>
        <position position="185"/>
    </location>
    <ligand>
        <name>S-adenosyl-L-methionine</name>
        <dbReference type="ChEBI" id="CHEBI:59789"/>
    </ligand>
</feature>
<feature type="binding site" evidence="5">
    <location>
        <begin position="185"/>
        <end position="188"/>
    </location>
    <ligand>
        <name>substrate</name>
    </ligand>
</feature>
<dbReference type="HAMAP" id="MF_02126">
    <property type="entry name" value="RF_methyltr_PrmC"/>
    <property type="match status" value="1"/>
</dbReference>
<keyword evidence="2 5" id="KW-0808">Transferase</keyword>
<feature type="binding site" evidence="5">
    <location>
        <begin position="119"/>
        <end position="123"/>
    </location>
    <ligand>
        <name>S-adenosyl-L-methionine</name>
        <dbReference type="ChEBI" id="CHEBI:59789"/>
    </ligand>
</feature>
<evidence type="ECO:0000259" key="7">
    <source>
        <dbReference type="Pfam" id="PF13847"/>
    </source>
</evidence>
<reference evidence="9 10" key="1">
    <citation type="submission" date="2019-08" db="EMBL/GenBank/DDBJ databases">
        <title>Complete genome sequence of Kushneria sp. YCWA18, a halophilic phosphate-solubilizing bacterium isolated from Daqiao saltern in China.</title>
        <authorList>
            <person name="Du G.-X."/>
            <person name="Qu L.-Y."/>
        </authorList>
    </citation>
    <scope>NUCLEOTIDE SEQUENCE [LARGE SCALE GENOMIC DNA]</scope>
    <source>
        <strain evidence="9 10">YCWA18</strain>
    </source>
</reference>
<dbReference type="Gene3D" id="3.40.50.150">
    <property type="entry name" value="Vaccinia Virus protein VP39"/>
    <property type="match status" value="1"/>
</dbReference>
<feature type="domain" description="Methyltransferase" evidence="7">
    <location>
        <begin position="111"/>
        <end position="242"/>
    </location>
</feature>
<dbReference type="Proteomes" id="UP000322553">
    <property type="component" value="Chromosome"/>
</dbReference>
<proteinExistence type="inferred from homology"/>
<accession>A0A1S1NY78</accession>
<dbReference type="OrthoDB" id="9800643at2"/>
<sequence length="296" mass="32225">MTIDHWLVRAACQLQGGSDTPRLDAELLLAHACGRDRTWLYTWGDRTLDTLQQAAFEQLLAARTAGQPIAYLLGRREFHGLELKLSPAALIPRPDTELLVDQALALMPAEAGGDVLDLGTGSGAIVLALASARRQWRFTGVDLSAEALELAEYNARSLGVSNVTFCQSDYFEALAGERYGVIVSNPPYLSDSDPHLTRGDLRFEPRSALVAAEDGMADLSRLIRQAPAHLLPGGYLLLEHGLNQGAMVRALFEQAGYDMITTHDDLGGRPRVSLGRYQTAEDHDPTMTGRGMERSA</sequence>
<evidence type="ECO:0000256" key="5">
    <source>
        <dbReference type="HAMAP-Rule" id="MF_02126"/>
    </source>
</evidence>
<evidence type="ECO:0000256" key="3">
    <source>
        <dbReference type="ARBA" id="ARBA00022691"/>
    </source>
</evidence>
<dbReference type="InterPro" id="IPR004556">
    <property type="entry name" value="HemK-like"/>
</dbReference>
<feature type="domain" description="Release factor glutamine methyltransferase N-terminal" evidence="8">
    <location>
        <begin position="6"/>
        <end position="74"/>
    </location>
</feature>
<dbReference type="GO" id="GO:0102559">
    <property type="term" value="F:peptide chain release factor N(5)-glutamine methyltransferase activity"/>
    <property type="evidence" value="ECO:0007669"/>
    <property type="project" value="UniProtKB-EC"/>
</dbReference>
<evidence type="ECO:0000256" key="6">
    <source>
        <dbReference type="SAM" id="MobiDB-lite"/>
    </source>
</evidence>
<dbReference type="EMBL" id="CP043420">
    <property type="protein sequence ID" value="QEL12825.1"/>
    <property type="molecule type" value="Genomic_DNA"/>
</dbReference>
<dbReference type="InterPro" id="IPR040758">
    <property type="entry name" value="PrmC_N"/>
</dbReference>
<dbReference type="NCBIfam" id="TIGR03534">
    <property type="entry name" value="RF_mod_PrmC"/>
    <property type="match status" value="1"/>
</dbReference>
<name>A0A1S1NY78_9GAMM</name>
<comment type="similarity">
    <text evidence="5">Belongs to the protein N5-glutamine methyltransferase family. PrmC subfamily.</text>
</comment>
<feature type="region of interest" description="Disordered" evidence="6">
    <location>
        <begin position="276"/>
        <end position="296"/>
    </location>
</feature>
<dbReference type="InterPro" id="IPR002052">
    <property type="entry name" value="DNA_methylase_N6_adenine_CS"/>
</dbReference>
<evidence type="ECO:0000313" key="10">
    <source>
        <dbReference type="Proteomes" id="UP000322553"/>
    </source>
</evidence>
<evidence type="ECO:0000259" key="8">
    <source>
        <dbReference type="Pfam" id="PF17827"/>
    </source>
</evidence>
<dbReference type="Pfam" id="PF17827">
    <property type="entry name" value="PrmC_N"/>
    <property type="match status" value="1"/>
</dbReference>
<dbReference type="EC" id="2.1.1.297" evidence="5"/>
<dbReference type="InterPro" id="IPR029063">
    <property type="entry name" value="SAM-dependent_MTases_sf"/>
</dbReference>
<dbReference type="NCBIfam" id="TIGR00536">
    <property type="entry name" value="hemK_fam"/>
    <property type="match status" value="1"/>
</dbReference>
<dbReference type="STRING" id="657387.BH688_06545"/>
<dbReference type="Gene3D" id="1.10.8.10">
    <property type="entry name" value="DNA helicase RuvA subunit, C-terminal domain"/>
    <property type="match status" value="1"/>
</dbReference>
<comment type="catalytic activity">
    <reaction evidence="4 5">
        <text>L-glutaminyl-[peptide chain release factor] + S-adenosyl-L-methionine = N(5)-methyl-L-glutaminyl-[peptide chain release factor] + S-adenosyl-L-homocysteine + H(+)</text>
        <dbReference type="Rhea" id="RHEA:42896"/>
        <dbReference type="Rhea" id="RHEA-COMP:10271"/>
        <dbReference type="Rhea" id="RHEA-COMP:10272"/>
        <dbReference type="ChEBI" id="CHEBI:15378"/>
        <dbReference type="ChEBI" id="CHEBI:30011"/>
        <dbReference type="ChEBI" id="CHEBI:57856"/>
        <dbReference type="ChEBI" id="CHEBI:59789"/>
        <dbReference type="ChEBI" id="CHEBI:61891"/>
        <dbReference type="EC" id="2.1.1.297"/>
    </reaction>
</comment>
<dbReference type="CDD" id="cd02440">
    <property type="entry name" value="AdoMet_MTases"/>
    <property type="match status" value="1"/>
</dbReference>
<gene>
    <name evidence="5 9" type="primary">prmC</name>
    <name evidence="9" type="ORF">FY550_10275</name>
</gene>
<evidence type="ECO:0000256" key="2">
    <source>
        <dbReference type="ARBA" id="ARBA00022679"/>
    </source>
</evidence>
<dbReference type="FunFam" id="1.10.8.10:FF:000032">
    <property type="entry name" value="Release factor glutamine methyltransferase"/>
    <property type="match status" value="1"/>
</dbReference>
<keyword evidence="10" id="KW-1185">Reference proteome</keyword>
<dbReference type="PROSITE" id="PS00092">
    <property type="entry name" value="N6_MTASE"/>
    <property type="match status" value="1"/>
</dbReference>
<dbReference type="PANTHER" id="PTHR18895">
    <property type="entry name" value="HEMK METHYLTRANSFERASE"/>
    <property type="match status" value="1"/>
</dbReference>
<dbReference type="AlphaFoldDB" id="A0A1S1NY78"/>